<reference evidence="3 4" key="1">
    <citation type="journal article" date="2023" name="G3 (Bethesda)">
        <title>A chromosome-length genome assembly and annotation of blackberry (Rubus argutus, cv. 'Hillquist').</title>
        <authorList>
            <person name="Bruna T."/>
            <person name="Aryal R."/>
            <person name="Dudchenko O."/>
            <person name="Sargent D.J."/>
            <person name="Mead D."/>
            <person name="Buti M."/>
            <person name="Cavallini A."/>
            <person name="Hytonen T."/>
            <person name="Andres J."/>
            <person name="Pham M."/>
            <person name="Weisz D."/>
            <person name="Mascagni F."/>
            <person name="Usai G."/>
            <person name="Natali L."/>
            <person name="Bassil N."/>
            <person name="Fernandez G.E."/>
            <person name="Lomsadze A."/>
            <person name="Armour M."/>
            <person name="Olukolu B."/>
            <person name="Poorten T."/>
            <person name="Britton C."/>
            <person name="Davik J."/>
            <person name="Ashrafi H."/>
            <person name="Aiden E.L."/>
            <person name="Borodovsky M."/>
            <person name="Worthington M."/>
        </authorList>
    </citation>
    <scope>NUCLEOTIDE SEQUENCE [LARGE SCALE GENOMIC DNA]</scope>
    <source>
        <strain evidence="3">PI 553951</strain>
    </source>
</reference>
<gene>
    <name evidence="3" type="ORF">M0R45_029817</name>
</gene>
<evidence type="ECO:0000313" key="3">
    <source>
        <dbReference type="EMBL" id="KAK9921300.1"/>
    </source>
</evidence>
<dbReference type="InterPro" id="IPR050148">
    <property type="entry name" value="Terpene_synthase-like"/>
</dbReference>
<evidence type="ECO:0000313" key="4">
    <source>
        <dbReference type="Proteomes" id="UP001457282"/>
    </source>
</evidence>
<protein>
    <recommendedName>
        <fullName evidence="2">Terpene synthase metal-binding domain-containing protein</fullName>
    </recommendedName>
</protein>
<dbReference type="Gene3D" id="1.10.600.10">
    <property type="entry name" value="Farnesyl Diphosphate Synthase"/>
    <property type="match status" value="2"/>
</dbReference>
<dbReference type="SUPFAM" id="SSF48576">
    <property type="entry name" value="Terpenoid synthases"/>
    <property type="match status" value="1"/>
</dbReference>
<feature type="domain" description="Terpene synthase metal-binding" evidence="2">
    <location>
        <begin position="45"/>
        <end position="150"/>
    </location>
</feature>
<name>A0AAW1WD35_RUBAR</name>
<dbReference type="AlphaFoldDB" id="A0AAW1WD35"/>
<dbReference type="GO" id="GO:0010333">
    <property type="term" value="F:terpene synthase activity"/>
    <property type="evidence" value="ECO:0007669"/>
    <property type="project" value="InterPro"/>
</dbReference>
<evidence type="ECO:0000259" key="2">
    <source>
        <dbReference type="Pfam" id="PF03936"/>
    </source>
</evidence>
<keyword evidence="4" id="KW-1185">Reference proteome</keyword>
<sequence length="159" mass="18551">MDIVFHPMYSTSSKMQMFLDDIYDAYGTFEELKIFTEAIQRWDEEMVKQGTSYRVHYAKEAIKAQARLYFAEARWLHEDYIPSMDEYMRIAIPSVGNTLLSTISLVGMGDIVTKDSFEWLAKDPKILRASNIIFRLMDDLVSSKFEKRESMLHLVLIAT</sequence>
<dbReference type="EMBL" id="JBEDUW010000006">
    <property type="protein sequence ID" value="KAK9921300.1"/>
    <property type="molecule type" value="Genomic_DNA"/>
</dbReference>
<dbReference type="Proteomes" id="UP001457282">
    <property type="component" value="Unassembled WGS sequence"/>
</dbReference>
<keyword evidence="1" id="KW-0479">Metal-binding</keyword>
<dbReference type="PANTHER" id="PTHR31225">
    <property type="entry name" value="OS04G0344100 PROTEIN-RELATED"/>
    <property type="match status" value="1"/>
</dbReference>
<organism evidence="3 4">
    <name type="scientific">Rubus argutus</name>
    <name type="common">Southern blackberry</name>
    <dbReference type="NCBI Taxonomy" id="59490"/>
    <lineage>
        <taxon>Eukaryota</taxon>
        <taxon>Viridiplantae</taxon>
        <taxon>Streptophyta</taxon>
        <taxon>Embryophyta</taxon>
        <taxon>Tracheophyta</taxon>
        <taxon>Spermatophyta</taxon>
        <taxon>Magnoliopsida</taxon>
        <taxon>eudicotyledons</taxon>
        <taxon>Gunneridae</taxon>
        <taxon>Pentapetalae</taxon>
        <taxon>rosids</taxon>
        <taxon>fabids</taxon>
        <taxon>Rosales</taxon>
        <taxon>Rosaceae</taxon>
        <taxon>Rosoideae</taxon>
        <taxon>Rosoideae incertae sedis</taxon>
        <taxon>Rubus</taxon>
    </lineage>
</organism>
<evidence type="ECO:0000256" key="1">
    <source>
        <dbReference type="ARBA" id="ARBA00022723"/>
    </source>
</evidence>
<dbReference type="GO" id="GO:0016114">
    <property type="term" value="P:terpenoid biosynthetic process"/>
    <property type="evidence" value="ECO:0007669"/>
    <property type="project" value="InterPro"/>
</dbReference>
<dbReference type="InterPro" id="IPR008949">
    <property type="entry name" value="Isoprenoid_synthase_dom_sf"/>
</dbReference>
<comment type="caution">
    <text evidence="3">The sequence shown here is derived from an EMBL/GenBank/DDBJ whole genome shotgun (WGS) entry which is preliminary data.</text>
</comment>
<accession>A0AAW1WD35</accession>
<dbReference type="PANTHER" id="PTHR31225:SF251">
    <property type="entry name" value="(-)-GERMACRENE D SYNTHASE-LIKE ISOFORM X2"/>
    <property type="match status" value="1"/>
</dbReference>
<dbReference type="Pfam" id="PF03936">
    <property type="entry name" value="Terpene_synth_C"/>
    <property type="match status" value="1"/>
</dbReference>
<dbReference type="InterPro" id="IPR005630">
    <property type="entry name" value="Terpene_synthase_metal-bd"/>
</dbReference>
<proteinExistence type="predicted"/>
<dbReference type="GO" id="GO:0000287">
    <property type="term" value="F:magnesium ion binding"/>
    <property type="evidence" value="ECO:0007669"/>
    <property type="project" value="InterPro"/>
</dbReference>